<gene>
    <name evidence="1" type="ORF">AA23TX_06895</name>
</gene>
<reference evidence="1 2" key="1">
    <citation type="submission" date="2019-09" db="EMBL/GenBank/DDBJ databases">
        <authorList>
            <person name="Leyn A S."/>
        </authorList>
    </citation>
    <scope>NUCLEOTIDE SEQUENCE [LARGE SCALE GENOMIC DNA]</scope>
    <source>
        <strain evidence="1">AA231_1</strain>
    </source>
</reference>
<dbReference type="EMBL" id="CABVGP010000002">
    <property type="protein sequence ID" value="VVJ21881.1"/>
    <property type="molecule type" value="Genomic_DNA"/>
</dbReference>
<dbReference type="RefSeq" id="WP_196425650.1">
    <property type="nucleotide sequence ID" value="NZ_CABVGP010000002.1"/>
</dbReference>
<evidence type="ECO:0000313" key="1">
    <source>
        <dbReference type="EMBL" id="VVJ21881.1"/>
    </source>
</evidence>
<accession>A0A6I8LUX1</accession>
<keyword evidence="2" id="KW-1185">Reference proteome</keyword>
<name>A0A6I8LUX1_9PSEU</name>
<proteinExistence type="predicted"/>
<dbReference type="Proteomes" id="UP000399805">
    <property type="component" value="Unassembled WGS sequence"/>
</dbReference>
<organism evidence="1 2">
    <name type="scientific">Amycolatopsis camponoti</name>
    <dbReference type="NCBI Taxonomy" id="2606593"/>
    <lineage>
        <taxon>Bacteria</taxon>
        <taxon>Bacillati</taxon>
        <taxon>Actinomycetota</taxon>
        <taxon>Actinomycetes</taxon>
        <taxon>Pseudonocardiales</taxon>
        <taxon>Pseudonocardiaceae</taxon>
        <taxon>Amycolatopsis</taxon>
    </lineage>
</organism>
<sequence>MTDHEQLPKPGFVLTTKLVKRFVADELDEDGQAELADQVALIAMFHAELPTALAAQMTRIVQHLGGDAELVRWLDRFPGRPKIVARLFALIDLLDTVSAEPSVVTALSELRAGTRYPPGLSGYLSPDTDDETLAGLAWHIEALAADDRMADAVRLAQNSAALVERLAARARELNPDLPDLADLAAKAGKAVDEAADEAAGLAE</sequence>
<protein>
    <submittedName>
        <fullName evidence="1">Uncharacterized protein</fullName>
    </submittedName>
</protein>
<evidence type="ECO:0000313" key="2">
    <source>
        <dbReference type="Proteomes" id="UP000399805"/>
    </source>
</evidence>
<dbReference type="AlphaFoldDB" id="A0A6I8LUX1"/>